<dbReference type="PANTHER" id="PTHR46728">
    <property type="entry name" value="AN1-TYPE ZINC FINGER PROTEIN 4"/>
    <property type="match status" value="1"/>
</dbReference>
<dbReference type="InterPro" id="IPR036236">
    <property type="entry name" value="Znf_C2H2_sf"/>
</dbReference>
<keyword evidence="5" id="KW-0175">Coiled coil</keyword>
<dbReference type="InterPro" id="IPR035896">
    <property type="entry name" value="AN1-like_Znf"/>
</dbReference>
<feature type="compositionally biased region" description="Polar residues" evidence="6">
    <location>
        <begin position="332"/>
        <end position="346"/>
    </location>
</feature>
<dbReference type="InterPro" id="IPR053061">
    <property type="entry name" value="AN1-type_zinc_finger"/>
</dbReference>
<dbReference type="PANTHER" id="PTHR46728:SF1">
    <property type="entry name" value="AN1-TYPE ZINC FINGER PROTEIN 4"/>
    <property type="match status" value="1"/>
</dbReference>
<dbReference type="SUPFAM" id="SSF118310">
    <property type="entry name" value="AN1-like Zinc finger"/>
    <property type="match status" value="1"/>
</dbReference>
<feature type="region of interest" description="Disordered" evidence="6">
    <location>
        <begin position="787"/>
        <end position="807"/>
    </location>
</feature>
<feature type="region of interest" description="Disordered" evidence="6">
    <location>
        <begin position="319"/>
        <end position="453"/>
    </location>
</feature>
<feature type="domain" description="AN1-type" evidence="9">
    <location>
        <begin position="543"/>
        <end position="590"/>
    </location>
</feature>
<keyword evidence="1" id="KW-0479">Metal-binding</keyword>
<dbReference type="Gene3D" id="3.10.20.90">
    <property type="entry name" value="Phosphatidylinositol 3-kinase Catalytic Subunit, Chain A, domain 1"/>
    <property type="match status" value="1"/>
</dbReference>
<dbReference type="SUPFAM" id="SSF54236">
    <property type="entry name" value="Ubiquitin-like"/>
    <property type="match status" value="1"/>
</dbReference>
<evidence type="ECO:0000256" key="5">
    <source>
        <dbReference type="SAM" id="Coils"/>
    </source>
</evidence>
<gene>
    <name evidence="10" type="ORF">OFUS_LOCUS19201</name>
</gene>
<evidence type="ECO:0000256" key="4">
    <source>
        <dbReference type="PROSITE-ProRule" id="PRU00042"/>
    </source>
</evidence>
<accession>A0A8S4PMM6</accession>
<dbReference type="Gene3D" id="1.10.287.950">
    <property type="entry name" value="Methyl-accepting chemotaxis protein"/>
    <property type="match status" value="1"/>
</dbReference>
<comment type="caution">
    <text evidence="10">The sequence shown here is derived from an EMBL/GenBank/DDBJ whole genome shotgun (WGS) entry which is preliminary data.</text>
</comment>
<evidence type="ECO:0000256" key="2">
    <source>
        <dbReference type="ARBA" id="ARBA00022771"/>
    </source>
</evidence>
<dbReference type="GO" id="GO:0008270">
    <property type="term" value="F:zinc ion binding"/>
    <property type="evidence" value="ECO:0007669"/>
    <property type="project" value="UniProtKB-KW"/>
</dbReference>
<reference evidence="10" key="1">
    <citation type="submission" date="2022-03" db="EMBL/GenBank/DDBJ databases">
        <authorList>
            <person name="Martin C."/>
        </authorList>
    </citation>
    <scope>NUCLEOTIDE SEQUENCE</scope>
</reference>
<evidence type="ECO:0000313" key="10">
    <source>
        <dbReference type="EMBL" id="CAH1794522.1"/>
    </source>
</evidence>
<dbReference type="InterPro" id="IPR019956">
    <property type="entry name" value="Ubiquitin_dom"/>
</dbReference>
<feature type="domain" description="C2H2-type" evidence="8">
    <location>
        <begin position="1101"/>
        <end position="1129"/>
    </location>
</feature>
<dbReference type="SUPFAM" id="SSF57667">
    <property type="entry name" value="beta-beta-alpha zinc fingers"/>
    <property type="match status" value="3"/>
</dbReference>
<dbReference type="OrthoDB" id="756206at2759"/>
<name>A0A8S4PMM6_OWEFU</name>
<dbReference type="PROSITE" id="PS00028">
    <property type="entry name" value="ZINC_FINGER_C2H2_1"/>
    <property type="match status" value="4"/>
</dbReference>
<dbReference type="PROSITE" id="PS50157">
    <property type="entry name" value="ZINC_FINGER_C2H2_2"/>
    <property type="match status" value="5"/>
</dbReference>
<dbReference type="InterPro" id="IPR000626">
    <property type="entry name" value="Ubiquitin-like_dom"/>
</dbReference>
<dbReference type="EMBL" id="CAIIXF020000009">
    <property type="protein sequence ID" value="CAH1794522.1"/>
    <property type="molecule type" value="Genomic_DNA"/>
</dbReference>
<keyword evidence="2 4" id="KW-0863">Zinc-finger</keyword>
<dbReference type="PRINTS" id="PR00348">
    <property type="entry name" value="UBIQUITIN"/>
</dbReference>
<sequence length="1390" mass="156849">MELFIETMMGTAFELRVSPFETIMSVKAKIQRLEGIPISQQNLIWHDTVLEDEWCLHDYSIHDGATLRLVLGMRGGPINTRRIPMEDPGLREMAEYMEANKDEIMDKIPGNRQVTLLVFRDGDQLNFFRVVDRGDGTLTPLSESLSGASMYNMCDEEEEVEAEPTHEKVEENTKMQEKLDLLRMKMKDLNLNKKPKKKPRPPSGGRPGSKTRVRYRVHSAKSKKHALNKNTCLPPVGQSVVGAGVVDDSSNADIPVILDPTTAGAVGTVPLAPSFKKHIEKFDSSGGSGVATEMSYMLPSHPPLSASRRKLDAISESAKLRRSLSRVHESGTESPSVPSTSTQKSSGNEKYRELAQIDERPPSSSRRALKTVDQLPDQYKLHSPRPPNSPRKKEVTLDSLKESLRPPTSSKPMSGKSIDYKESIGRPTTSSRKGEVTLESLKESLGRPNTSSRYGLKKDLVLESLSQSEARAMSGLLRQASIERLGSSKIGPFSRSSSRVNGEGRIPTPEGRLVSARLQRLSASRDGRLLSPTHRLPPVKAKKKSGKRCFVCAKKTGLATSYQCRCGNNFCATHRYAESHDCSFDYKTEGRKLLEQSNPVKVLNFGGHMQYHTRNWLLTKNPGENSVTCSPAIIPEMDKTDANIDQSDANIYQSEGKVDQSDANMDKSDANMDRSVGSLEQTDGNMDQTDANMDQTDVNMDQTDANIDQTDANIDQIDANIDQIDANVEQTDVNMDQLYAQATALARTISEFPEDGLNVTLDKVVQIINTAVLNTTSGRLSLVVQPSNCPGSPETTVEVKQEPESEHEDEFETIFNEVIKNQNTIETTNIKRPKKSRKVKSKSKKKEVSKATPKSYQRKMKSVIKKEKIQDVVSDLNEDHLELFDKVKGKDENSNSDNDTDAYDPNEMYEEIITKPAKKRKLEKTRKKTKPISSTSDDKITNIGDYAIEKQMDPLPCVVCIDEPFKSIQYTRMKDLMDHIMDTHTSIPEGKQRPHLKCYFQGCDKDWPYYRKKLAIQGVCGYYQYIAHLEKEHNVPKPANIKVLECKECNYSTIVPRNYKAHMYNKKHAYNCIPCSACGKLIHRRNMRQHMSFIHNTGPPKTCPHCFKIYKSEETLNNHIKSIHEDSKPYLCSECPMKFLNSYSFNDHMLMKHGTNPTNREPLKCDHCEWKTLNRGHMKRHLKDHHEGSVNGFICQKCGRKLRNSGSLRRHTTMYHSAKKDPLKVIKCEHCSYTCRHPEYMKKHIRIHSGKRYQCDLCTYSTPYRENLPKHRRTHTNNEPVEKRVKSAVVSHSAPAGFLDLNLQPSTKHEKSTMNSHIIPGFLNQNLEPHKDFTSGSVHHEKFDFNSPFSSGFMQPPIMKNSSGSYAQLGAESLTLEQSSSDALSHIINQ</sequence>
<feature type="domain" description="C2H2-type" evidence="8">
    <location>
        <begin position="1193"/>
        <end position="1221"/>
    </location>
</feature>
<dbReference type="Pfam" id="PF00096">
    <property type="entry name" value="zf-C2H2"/>
    <property type="match status" value="1"/>
</dbReference>
<keyword evidence="3" id="KW-0862">Zinc</keyword>
<feature type="compositionally biased region" description="Basic and acidic residues" evidence="6">
    <location>
        <begin position="432"/>
        <end position="445"/>
    </location>
</feature>
<dbReference type="InterPro" id="IPR000058">
    <property type="entry name" value="Znf_AN1"/>
</dbReference>
<protein>
    <submittedName>
        <fullName evidence="10">Uncharacterized protein</fullName>
    </submittedName>
</protein>
<feature type="domain" description="C2H2-type" evidence="8">
    <location>
        <begin position="1130"/>
        <end position="1157"/>
    </location>
</feature>
<dbReference type="InterPro" id="IPR013087">
    <property type="entry name" value="Znf_C2H2_type"/>
</dbReference>
<dbReference type="Pfam" id="PF01428">
    <property type="entry name" value="zf-AN1"/>
    <property type="match status" value="1"/>
</dbReference>
<evidence type="ECO:0000259" key="9">
    <source>
        <dbReference type="PROSITE" id="PS51039"/>
    </source>
</evidence>
<organism evidence="10 11">
    <name type="scientific">Owenia fusiformis</name>
    <name type="common">Polychaete worm</name>
    <dbReference type="NCBI Taxonomy" id="6347"/>
    <lineage>
        <taxon>Eukaryota</taxon>
        <taxon>Metazoa</taxon>
        <taxon>Spiralia</taxon>
        <taxon>Lophotrochozoa</taxon>
        <taxon>Annelida</taxon>
        <taxon>Polychaeta</taxon>
        <taxon>Sedentaria</taxon>
        <taxon>Canalipalpata</taxon>
        <taxon>Sabellida</taxon>
        <taxon>Oweniida</taxon>
        <taxon>Oweniidae</taxon>
        <taxon>Owenia</taxon>
    </lineage>
</organism>
<feature type="compositionally biased region" description="Basic residues" evidence="6">
    <location>
        <begin position="831"/>
        <end position="847"/>
    </location>
</feature>
<dbReference type="SMART" id="SM00355">
    <property type="entry name" value="ZnF_C2H2"/>
    <property type="match status" value="9"/>
</dbReference>
<proteinExistence type="predicted"/>
<evidence type="ECO:0000259" key="7">
    <source>
        <dbReference type="PROSITE" id="PS50053"/>
    </source>
</evidence>
<feature type="compositionally biased region" description="Basic and acidic residues" evidence="6">
    <location>
        <begin position="391"/>
        <end position="404"/>
    </location>
</feature>
<dbReference type="Gene3D" id="3.30.160.60">
    <property type="entry name" value="Classic Zinc Finger"/>
    <property type="match status" value="3"/>
</dbReference>
<feature type="coiled-coil region" evidence="5">
    <location>
        <begin position="700"/>
        <end position="727"/>
    </location>
</feature>
<evidence type="ECO:0000256" key="1">
    <source>
        <dbReference type="ARBA" id="ARBA00022723"/>
    </source>
</evidence>
<feature type="compositionally biased region" description="Basic and acidic residues" evidence="6">
    <location>
        <begin position="347"/>
        <end position="361"/>
    </location>
</feature>
<dbReference type="SMART" id="SM00154">
    <property type="entry name" value="ZnF_AN1"/>
    <property type="match status" value="1"/>
</dbReference>
<dbReference type="PROSITE" id="PS51039">
    <property type="entry name" value="ZF_AN1"/>
    <property type="match status" value="1"/>
</dbReference>
<feature type="domain" description="C2H2-type" evidence="8">
    <location>
        <begin position="1253"/>
        <end position="1280"/>
    </location>
</feature>
<keyword evidence="11" id="KW-1185">Reference proteome</keyword>
<dbReference type="Proteomes" id="UP000749559">
    <property type="component" value="Unassembled WGS sequence"/>
</dbReference>
<feature type="region of interest" description="Disordered" evidence="6">
    <location>
        <begin position="831"/>
        <end position="862"/>
    </location>
</feature>
<dbReference type="PROSITE" id="PS50053">
    <property type="entry name" value="UBIQUITIN_2"/>
    <property type="match status" value="1"/>
</dbReference>
<dbReference type="SMART" id="SM00213">
    <property type="entry name" value="UBQ"/>
    <property type="match status" value="1"/>
</dbReference>
<evidence type="ECO:0000313" key="11">
    <source>
        <dbReference type="Proteomes" id="UP000749559"/>
    </source>
</evidence>
<dbReference type="InterPro" id="IPR029071">
    <property type="entry name" value="Ubiquitin-like_domsf"/>
</dbReference>
<dbReference type="Gene3D" id="4.10.1110.10">
    <property type="entry name" value="AN1-like Zinc finger"/>
    <property type="match status" value="1"/>
</dbReference>
<evidence type="ECO:0000259" key="8">
    <source>
        <dbReference type="PROSITE" id="PS50157"/>
    </source>
</evidence>
<evidence type="ECO:0000256" key="6">
    <source>
        <dbReference type="SAM" id="MobiDB-lite"/>
    </source>
</evidence>
<feature type="region of interest" description="Disordered" evidence="6">
    <location>
        <begin position="488"/>
        <end position="509"/>
    </location>
</feature>
<feature type="domain" description="Ubiquitin-like" evidence="7">
    <location>
        <begin position="1"/>
        <end position="76"/>
    </location>
</feature>
<dbReference type="Pfam" id="PF00240">
    <property type="entry name" value="ubiquitin"/>
    <property type="match status" value="1"/>
</dbReference>
<feature type="domain" description="C2H2-type" evidence="8">
    <location>
        <begin position="1226"/>
        <end position="1253"/>
    </location>
</feature>
<dbReference type="CDD" id="cd01802">
    <property type="entry name" value="Ubl_ZFAND4"/>
    <property type="match status" value="1"/>
</dbReference>
<evidence type="ECO:0000256" key="3">
    <source>
        <dbReference type="ARBA" id="ARBA00022833"/>
    </source>
</evidence>
<feature type="region of interest" description="Disordered" evidence="6">
    <location>
        <begin position="188"/>
        <end position="214"/>
    </location>
</feature>